<keyword evidence="1" id="KW-0472">Membrane</keyword>
<feature type="transmembrane region" description="Helical" evidence="1">
    <location>
        <begin position="241"/>
        <end position="261"/>
    </location>
</feature>
<keyword evidence="3" id="KW-0645">Protease</keyword>
<dbReference type="RefSeq" id="WP_208497499.1">
    <property type="nucleotide sequence ID" value="NZ_JAGFNP010000009.1"/>
</dbReference>
<feature type="transmembrane region" description="Helical" evidence="1">
    <location>
        <begin position="7"/>
        <end position="26"/>
    </location>
</feature>
<feature type="transmembrane region" description="Helical" evidence="1">
    <location>
        <begin position="38"/>
        <end position="56"/>
    </location>
</feature>
<dbReference type="PANTHER" id="PTHR35797:SF1">
    <property type="entry name" value="PROTEASE"/>
    <property type="match status" value="1"/>
</dbReference>
<dbReference type="GO" id="GO:0008237">
    <property type="term" value="F:metallopeptidase activity"/>
    <property type="evidence" value="ECO:0007669"/>
    <property type="project" value="UniProtKB-KW"/>
</dbReference>
<keyword evidence="1" id="KW-0812">Transmembrane</keyword>
<evidence type="ECO:0000313" key="4">
    <source>
        <dbReference type="Proteomes" id="UP000681341"/>
    </source>
</evidence>
<feature type="transmembrane region" description="Helical" evidence="1">
    <location>
        <begin position="158"/>
        <end position="181"/>
    </location>
</feature>
<comment type="caution">
    <text evidence="3">The sequence shown here is derived from an EMBL/GenBank/DDBJ whole genome shotgun (WGS) entry which is preliminary data.</text>
</comment>
<organism evidence="3 4">
    <name type="scientific">Glycomyces niveus</name>
    <dbReference type="NCBI Taxonomy" id="2820287"/>
    <lineage>
        <taxon>Bacteria</taxon>
        <taxon>Bacillati</taxon>
        <taxon>Actinomycetota</taxon>
        <taxon>Actinomycetes</taxon>
        <taxon>Glycomycetales</taxon>
        <taxon>Glycomycetaceae</taxon>
        <taxon>Glycomyces</taxon>
    </lineage>
</organism>
<dbReference type="EMBL" id="JAGFNP010000009">
    <property type="protein sequence ID" value="MBO3734388.1"/>
    <property type="molecule type" value="Genomic_DNA"/>
</dbReference>
<gene>
    <name evidence="3" type="ORF">J5V16_16280</name>
</gene>
<keyword evidence="1" id="KW-1133">Transmembrane helix</keyword>
<feature type="transmembrane region" description="Helical" evidence="1">
    <location>
        <begin position="77"/>
        <end position="99"/>
    </location>
</feature>
<dbReference type="InterPro" id="IPR042150">
    <property type="entry name" value="MmRce1-like"/>
</dbReference>
<keyword evidence="3" id="KW-0482">Metalloprotease</keyword>
<evidence type="ECO:0000256" key="1">
    <source>
        <dbReference type="SAM" id="Phobius"/>
    </source>
</evidence>
<keyword evidence="3" id="KW-0378">Hydrolase</keyword>
<keyword evidence="4" id="KW-1185">Reference proteome</keyword>
<accession>A0ABS3U9H8</accession>
<evidence type="ECO:0000259" key="2">
    <source>
        <dbReference type="Pfam" id="PF02517"/>
    </source>
</evidence>
<dbReference type="PANTHER" id="PTHR35797">
    <property type="entry name" value="PROTEASE-RELATED"/>
    <property type="match status" value="1"/>
</dbReference>
<dbReference type="InterPro" id="IPR003675">
    <property type="entry name" value="Rce1/LyrA-like_dom"/>
</dbReference>
<reference evidence="3 4" key="1">
    <citation type="submission" date="2021-03" db="EMBL/GenBank/DDBJ databases">
        <title>Glycomyces sp. nov., a novel actinomycete isolated from soil.</title>
        <authorList>
            <person name="Yang X."/>
            <person name="Xu X."/>
        </authorList>
    </citation>
    <scope>NUCLEOTIDE SEQUENCE [LARGE SCALE GENOMIC DNA]</scope>
    <source>
        <strain evidence="3 4">NEAU-S30</strain>
    </source>
</reference>
<feature type="transmembrane region" description="Helical" evidence="1">
    <location>
        <begin position="187"/>
        <end position="207"/>
    </location>
</feature>
<feature type="domain" description="CAAX prenyl protease 2/Lysostaphin resistance protein A-like" evidence="2">
    <location>
        <begin position="122"/>
        <end position="227"/>
    </location>
</feature>
<name>A0ABS3U9H8_9ACTN</name>
<dbReference type="Pfam" id="PF02517">
    <property type="entry name" value="Rce1-like"/>
    <property type="match status" value="1"/>
</dbReference>
<evidence type="ECO:0000313" key="3">
    <source>
        <dbReference type="EMBL" id="MBO3734388.1"/>
    </source>
</evidence>
<feature type="transmembrane region" description="Helical" evidence="1">
    <location>
        <begin position="119"/>
        <end position="138"/>
    </location>
</feature>
<feature type="transmembrane region" description="Helical" evidence="1">
    <location>
        <begin position="214"/>
        <end position="235"/>
    </location>
</feature>
<proteinExistence type="predicted"/>
<protein>
    <submittedName>
        <fullName evidence="3">CPBP family intramembrane metalloprotease</fullName>
    </submittedName>
</protein>
<sequence>MTTRTKGVLVFILISFGLAWAGMFIARLVFQLSLVNPLVQLAGIAFTPAIAAFVVRKWVTREGFADAGMRPRIRQNVGLYLAAWIGPLGFAAASLASAAAAGQWEFDLSAFALLPGQPVWVSIAALLLIVIVLAPIYWGEEYGWTSYLRLRLFPESPFISTLLTGFIWAVWHYPLAFLGYIEFANVTLGLAVWTVSFMLQEVILTWLRIRSGSVWTASLAHAGNNMIFAMLVGEAMADDTAFAHTLVGIVPSAVVAAWIIFSGRLAADRPEPVAVQESHSVAAARG</sequence>
<dbReference type="Proteomes" id="UP000681341">
    <property type="component" value="Unassembled WGS sequence"/>
</dbReference>